<dbReference type="EMBL" id="JBJJXI010000025">
    <property type="protein sequence ID" value="KAL3404534.1"/>
    <property type="molecule type" value="Genomic_DNA"/>
</dbReference>
<organism evidence="1 2">
    <name type="scientific">Trichogramma kaykai</name>
    <dbReference type="NCBI Taxonomy" id="54128"/>
    <lineage>
        <taxon>Eukaryota</taxon>
        <taxon>Metazoa</taxon>
        <taxon>Ecdysozoa</taxon>
        <taxon>Arthropoda</taxon>
        <taxon>Hexapoda</taxon>
        <taxon>Insecta</taxon>
        <taxon>Pterygota</taxon>
        <taxon>Neoptera</taxon>
        <taxon>Endopterygota</taxon>
        <taxon>Hymenoptera</taxon>
        <taxon>Apocrita</taxon>
        <taxon>Proctotrupomorpha</taxon>
        <taxon>Chalcidoidea</taxon>
        <taxon>Trichogrammatidae</taxon>
        <taxon>Trichogramma</taxon>
    </lineage>
</organism>
<evidence type="ECO:0000313" key="2">
    <source>
        <dbReference type="Proteomes" id="UP001627154"/>
    </source>
</evidence>
<dbReference type="AlphaFoldDB" id="A0ABD2XI26"/>
<sequence>MQPRNKIQIYSHECKKSHIHTYIVSRRVHGGLPRIYIRTPASSEALIEAAQLVRTSVRFIAYDAVRLRHRHHPHTATSRPYIHTYT</sequence>
<keyword evidence="2" id="KW-1185">Reference proteome</keyword>
<gene>
    <name evidence="1" type="ORF">TKK_002995</name>
</gene>
<comment type="caution">
    <text evidence="1">The sequence shown here is derived from an EMBL/GenBank/DDBJ whole genome shotgun (WGS) entry which is preliminary data.</text>
</comment>
<dbReference type="Proteomes" id="UP001627154">
    <property type="component" value="Unassembled WGS sequence"/>
</dbReference>
<reference evidence="1 2" key="1">
    <citation type="journal article" date="2024" name="bioRxiv">
        <title>A reference genome for Trichogramma kaykai: A tiny desert-dwelling parasitoid wasp with competing sex-ratio distorters.</title>
        <authorList>
            <person name="Culotta J."/>
            <person name="Lindsey A.R."/>
        </authorList>
    </citation>
    <scope>NUCLEOTIDE SEQUENCE [LARGE SCALE GENOMIC DNA]</scope>
    <source>
        <strain evidence="1 2">KSX58</strain>
    </source>
</reference>
<evidence type="ECO:0000313" key="1">
    <source>
        <dbReference type="EMBL" id="KAL3404534.1"/>
    </source>
</evidence>
<name>A0ABD2XI26_9HYME</name>
<accession>A0ABD2XI26</accession>
<protein>
    <submittedName>
        <fullName evidence="1">Uncharacterized protein</fullName>
    </submittedName>
</protein>
<proteinExistence type="predicted"/>